<reference evidence="2 3" key="1">
    <citation type="submission" date="2020-08" db="EMBL/GenBank/DDBJ databases">
        <title>Genome public.</title>
        <authorList>
            <person name="Liu C."/>
            <person name="Sun Q."/>
        </authorList>
    </citation>
    <scope>NUCLEOTIDE SEQUENCE [LARGE SCALE GENOMIC DNA]</scope>
    <source>
        <strain evidence="2 3">NSJ-35</strain>
    </source>
</reference>
<name>A0ABR7EDR3_9FIRM</name>
<gene>
    <name evidence="2" type="ORF">H8S18_02605</name>
</gene>
<dbReference type="Pfam" id="PF01248">
    <property type="entry name" value="Ribosomal_L7Ae"/>
    <property type="match status" value="1"/>
</dbReference>
<proteinExistence type="predicted"/>
<evidence type="ECO:0000313" key="3">
    <source>
        <dbReference type="Proteomes" id="UP000606889"/>
    </source>
</evidence>
<organism evidence="2 3">
    <name type="scientific">Christensenella tenuis</name>
    <dbReference type="NCBI Taxonomy" id="2763033"/>
    <lineage>
        <taxon>Bacteria</taxon>
        <taxon>Bacillati</taxon>
        <taxon>Bacillota</taxon>
        <taxon>Clostridia</taxon>
        <taxon>Christensenellales</taxon>
        <taxon>Christensenellaceae</taxon>
        <taxon>Christensenella</taxon>
    </lineage>
</organism>
<dbReference type="EMBL" id="JACOON010000001">
    <property type="protein sequence ID" value="MBC5647224.1"/>
    <property type="molecule type" value="Genomic_DNA"/>
</dbReference>
<dbReference type="InterPro" id="IPR029064">
    <property type="entry name" value="Ribosomal_eL30-like_sf"/>
</dbReference>
<dbReference type="Gene3D" id="3.30.1330.30">
    <property type="match status" value="1"/>
</dbReference>
<dbReference type="SUPFAM" id="SSF55315">
    <property type="entry name" value="L30e-like"/>
    <property type="match status" value="1"/>
</dbReference>
<evidence type="ECO:0000313" key="2">
    <source>
        <dbReference type="EMBL" id="MBC5647224.1"/>
    </source>
</evidence>
<sequence>MENEKFLRFLGLAARAGKIICGAQGVDQAVKKRKAKLVVADGGASENTKKQIKDACAYYHVKCIILDECGVLGKSIHKPNNKVIGIVCPQFAQSAWDKYNAISGGETIEQD</sequence>
<accession>A0ABR7EDR3</accession>
<protein>
    <submittedName>
        <fullName evidence="2">Ribosomal L7Ae/L30e/S12e/Gadd45 family protein</fullName>
    </submittedName>
</protein>
<feature type="domain" description="Ribosomal protein eL8/eL30/eS12/Gadd45" evidence="1">
    <location>
        <begin position="9"/>
        <end position="83"/>
    </location>
</feature>
<keyword evidence="3" id="KW-1185">Reference proteome</keyword>
<dbReference type="Proteomes" id="UP000606889">
    <property type="component" value="Unassembled WGS sequence"/>
</dbReference>
<evidence type="ECO:0000259" key="1">
    <source>
        <dbReference type="Pfam" id="PF01248"/>
    </source>
</evidence>
<dbReference type="RefSeq" id="WP_186856737.1">
    <property type="nucleotide sequence ID" value="NZ_JACOON010000001.1"/>
</dbReference>
<dbReference type="InterPro" id="IPR004038">
    <property type="entry name" value="Ribosomal_eL8/eL30/eS12/Gad45"/>
</dbReference>
<comment type="caution">
    <text evidence="2">The sequence shown here is derived from an EMBL/GenBank/DDBJ whole genome shotgun (WGS) entry which is preliminary data.</text>
</comment>